<dbReference type="KEGG" id="vg:65131011"/>
<reference evidence="1 2" key="1">
    <citation type="submission" date="2020-07" db="EMBL/GenBank/DDBJ databases">
        <title>Taxonomic proposal: Crassvirales, a new order of highly abundant and diverse bacterial viruses.</title>
        <authorList>
            <person name="Shkoporov A.N."/>
            <person name="Stockdale S.R."/>
            <person name="Guerin E."/>
            <person name="Ross R.P."/>
            <person name="Hill C."/>
        </authorList>
    </citation>
    <scope>NUCLEOTIDE SEQUENCE [LARGE SCALE GENOMIC DNA]</scope>
</reference>
<proteinExistence type="predicted"/>
<accession>A0A7M1RT26</accession>
<evidence type="ECO:0000313" key="1">
    <source>
        <dbReference type="EMBL" id="QOR57081.1"/>
    </source>
</evidence>
<organism evidence="1 2">
    <name type="scientific">uncultured phage cr4_1</name>
    <dbReference type="NCBI Taxonomy" id="2772084"/>
    <lineage>
        <taxon>Viruses</taxon>
        <taxon>Duplodnaviria</taxon>
        <taxon>Heunggongvirae</taxon>
        <taxon>Uroviricota</taxon>
        <taxon>Caudoviricetes</taxon>
        <taxon>Crassvirales</taxon>
        <taxon>Suoliviridae</taxon>
        <taxon>Loutivirinae</taxon>
        <taxon>Buorbuivirus</taxon>
        <taxon>Buorbuivirus hominis</taxon>
    </lineage>
</organism>
<dbReference type="EMBL" id="MT774400">
    <property type="protein sequence ID" value="QOR57081.1"/>
    <property type="molecule type" value="Genomic_DNA"/>
</dbReference>
<evidence type="ECO:0000313" key="2">
    <source>
        <dbReference type="Proteomes" id="UP000593850"/>
    </source>
</evidence>
<sequence>MKIIGINIENGILSINLDTKLPETVLEDLYLYIDTLDNYSNRNSAIPSDHSYSVLLMNEEGDQVELTEGRSIIYLDIDSFDPKMVLSAFTVTIEDSVAFYYDTEELYYKQIDLLCNHCSTCLDDQLKDRIMLFMLKYSLLQYAVEHDIIDDQVLYYKDIARMLNINTNYSVFNDGHYDCSKCCKSGNKTFCTSCCNCKNGVCSLC</sequence>
<keyword evidence="2" id="KW-1185">Reference proteome</keyword>
<dbReference type="Proteomes" id="UP000593850">
    <property type="component" value="Segment"/>
</dbReference>
<protein>
    <submittedName>
        <fullName evidence="1">Uncharacterized protein</fullName>
    </submittedName>
</protein>
<dbReference type="RefSeq" id="YP_010112533.1">
    <property type="nucleotide sequence ID" value="NC_055893.1"/>
</dbReference>
<name>A0A7M1RT26_9CAUD</name>
<dbReference type="GeneID" id="65131011"/>